<sequence length="129" mass="14713">MSKKIVFSIAEAPGFPNLSSLYKKLNIDEQFFNATRKAMTALKKCSPDIIIAEFIYGYGSNYAGVNISNLDVFLYSLQKYSPNAKKIIFVKKHERKFVDKLNDIILLDAILTYPIDSLNLEKILEELIN</sequence>
<evidence type="ECO:0000313" key="1">
    <source>
        <dbReference type="EMBL" id="VAW96500.1"/>
    </source>
</evidence>
<proteinExistence type="predicted"/>
<gene>
    <name evidence="1" type="ORF">MNBD_GAMMA22-1746</name>
</gene>
<organism evidence="1">
    <name type="scientific">hydrothermal vent metagenome</name>
    <dbReference type="NCBI Taxonomy" id="652676"/>
    <lineage>
        <taxon>unclassified sequences</taxon>
        <taxon>metagenomes</taxon>
        <taxon>ecological metagenomes</taxon>
    </lineage>
</organism>
<dbReference type="EMBL" id="UOFS01000027">
    <property type="protein sequence ID" value="VAW96500.1"/>
    <property type="molecule type" value="Genomic_DNA"/>
</dbReference>
<accession>A0A3B1A4K6</accession>
<reference evidence="1" key="1">
    <citation type="submission" date="2018-06" db="EMBL/GenBank/DDBJ databases">
        <authorList>
            <person name="Zhirakovskaya E."/>
        </authorList>
    </citation>
    <scope>NUCLEOTIDE SEQUENCE</scope>
</reference>
<name>A0A3B1A4K6_9ZZZZ</name>
<protein>
    <submittedName>
        <fullName evidence="1">Uncharacterized protein</fullName>
    </submittedName>
</protein>
<dbReference type="AlphaFoldDB" id="A0A3B1A4K6"/>